<evidence type="ECO:0000256" key="1">
    <source>
        <dbReference type="SAM" id="SignalP"/>
    </source>
</evidence>
<evidence type="ECO:0000313" key="3">
    <source>
        <dbReference type="EMBL" id="CAD9324223.1"/>
    </source>
</evidence>
<gene>
    <name evidence="3" type="ORF">DBRI1063_LOCUS7956</name>
</gene>
<reference evidence="3" key="1">
    <citation type="submission" date="2021-01" db="EMBL/GenBank/DDBJ databases">
        <authorList>
            <person name="Corre E."/>
            <person name="Pelletier E."/>
            <person name="Niang G."/>
            <person name="Scheremetjew M."/>
            <person name="Finn R."/>
            <person name="Kale V."/>
            <person name="Holt S."/>
            <person name="Cochrane G."/>
            <person name="Meng A."/>
            <person name="Brown T."/>
            <person name="Cohen L."/>
        </authorList>
    </citation>
    <scope>NUCLEOTIDE SEQUENCE</scope>
    <source>
        <strain evidence="3">Pop2</strain>
    </source>
</reference>
<sequence>MMNKVWSVFALCVMMANGAVVEITDFTSSDNVRDMNTVDDPVMGGSSHSTSTLNPSCCLIWEGMVEEVWFLESPGFCILETSGRQSFPGLSTTSGVSFFVSANKGDMSLLPLTAQITTGSMSVRGRPITYEGILMARKHYTISVQDDDFYGEKDVEGVSLENLEFNTDIDDCYSSELEKENSYWYDDDATVKEENEGGGGGGVTVVELYAPWTSFEGTFRGQKVMDAPPLNALELEKTYRIGLSTYASHKAGSFRLELIKIVAGNDESDSS</sequence>
<protein>
    <recommendedName>
        <fullName evidence="2">NADH:ubiquinone oxidoreductase intermediate-associated protein 30 domain-containing protein</fullName>
    </recommendedName>
</protein>
<dbReference type="EMBL" id="HBGN01012495">
    <property type="protein sequence ID" value="CAD9324223.1"/>
    <property type="molecule type" value="Transcribed_RNA"/>
</dbReference>
<feature type="chain" id="PRO_5030957831" description="NADH:ubiquinone oxidoreductase intermediate-associated protein 30 domain-containing protein" evidence="1">
    <location>
        <begin position="19"/>
        <end position="271"/>
    </location>
</feature>
<proteinExistence type="predicted"/>
<name>A0A7S2E9Z7_9STRA</name>
<evidence type="ECO:0000259" key="2">
    <source>
        <dbReference type="Pfam" id="PF08547"/>
    </source>
</evidence>
<dbReference type="AlphaFoldDB" id="A0A7S2E9Z7"/>
<dbReference type="Pfam" id="PF08547">
    <property type="entry name" value="CIA30"/>
    <property type="match status" value="1"/>
</dbReference>
<feature type="domain" description="NADH:ubiquinone oxidoreductase intermediate-associated protein 30" evidence="2">
    <location>
        <begin position="25"/>
        <end position="257"/>
    </location>
</feature>
<keyword evidence="1" id="KW-0732">Signal</keyword>
<accession>A0A7S2E9Z7</accession>
<feature type="signal peptide" evidence="1">
    <location>
        <begin position="1"/>
        <end position="18"/>
    </location>
</feature>
<organism evidence="3">
    <name type="scientific">Ditylum brightwellii</name>
    <dbReference type="NCBI Taxonomy" id="49249"/>
    <lineage>
        <taxon>Eukaryota</taxon>
        <taxon>Sar</taxon>
        <taxon>Stramenopiles</taxon>
        <taxon>Ochrophyta</taxon>
        <taxon>Bacillariophyta</taxon>
        <taxon>Mediophyceae</taxon>
        <taxon>Lithodesmiophycidae</taxon>
        <taxon>Lithodesmiales</taxon>
        <taxon>Lithodesmiaceae</taxon>
        <taxon>Ditylum</taxon>
    </lineage>
</organism>
<dbReference type="InterPro" id="IPR013857">
    <property type="entry name" value="NADH-UbQ_OxRdtase-assoc_prot30"/>
</dbReference>